<dbReference type="PROSITE" id="PS51677">
    <property type="entry name" value="NODB"/>
    <property type="match status" value="1"/>
</dbReference>
<name>A0ABW8TQM2_9CLOT</name>
<dbReference type="RefSeq" id="WP_406765031.1">
    <property type="nucleotide sequence ID" value="NZ_JBJHZY010000001.1"/>
</dbReference>
<protein>
    <submittedName>
        <fullName evidence="2">Polysaccharide deacetylase family protein</fullName>
        <ecNumber evidence="2">3.-.-.-</ecNumber>
    </submittedName>
</protein>
<dbReference type="Proteomes" id="UP001623661">
    <property type="component" value="Unassembled WGS sequence"/>
</dbReference>
<proteinExistence type="predicted"/>
<evidence type="ECO:0000313" key="2">
    <source>
        <dbReference type="EMBL" id="MFL0268014.1"/>
    </source>
</evidence>
<dbReference type="InterPro" id="IPR050248">
    <property type="entry name" value="Polysacc_deacetylase_ArnD"/>
</dbReference>
<dbReference type="SUPFAM" id="SSF88713">
    <property type="entry name" value="Glycoside hydrolase/deacetylase"/>
    <property type="match status" value="1"/>
</dbReference>
<reference evidence="2 3" key="1">
    <citation type="submission" date="2024-11" db="EMBL/GenBank/DDBJ databases">
        <authorList>
            <person name="Heng Y.C."/>
            <person name="Lim A.C.H."/>
            <person name="Lee J.K.Y."/>
            <person name="Kittelmann S."/>
        </authorList>
    </citation>
    <scope>NUCLEOTIDE SEQUENCE [LARGE SCALE GENOMIC DNA]</scope>
    <source>
        <strain evidence="2 3">WILCCON 0202</strain>
    </source>
</reference>
<dbReference type="PANTHER" id="PTHR10587:SF125">
    <property type="entry name" value="POLYSACCHARIDE DEACETYLASE YHEN-RELATED"/>
    <property type="match status" value="1"/>
</dbReference>
<comment type="caution">
    <text evidence="2">The sequence shown here is derived from an EMBL/GenBank/DDBJ whole genome shotgun (WGS) entry which is preliminary data.</text>
</comment>
<dbReference type="Gene3D" id="3.20.20.370">
    <property type="entry name" value="Glycoside hydrolase/deacetylase"/>
    <property type="match status" value="1"/>
</dbReference>
<dbReference type="Pfam" id="PF01522">
    <property type="entry name" value="Polysacc_deac_1"/>
    <property type="match status" value="1"/>
</dbReference>
<accession>A0ABW8TQM2</accession>
<sequence length="225" mass="26127">MMIYNSSLEELKFKEAFSSIDKKVIYLTFDDGPSSVVTNNILNILKQQHVKATFFVVGSMIKGKESVLKRIFLEGHSIGLHTYSHQYKQIYASEDAFIEEMMKTSEEIKKVIGIQPKIIRFPYGSNSHLNNAFLKKLHAHNFRVYDWNASISDGIRPDTSPNLFAREAIVRGDGIPYVIFLMHCNNTNVNTYKALPQIIEHYKKLGYEFRVITNDTPEFYWHFFN</sequence>
<evidence type="ECO:0000259" key="1">
    <source>
        <dbReference type="PROSITE" id="PS51677"/>
    </source>
</evidence>
<dbReference type="CDD" id="cd10944">
    <property type="entry name" value="CE4_SmPgdA_like"/>
    <property type="match status" value="1"/>
</dbReference>
<dbReference type="PANTHER" id="PTHR10587">
    <property type="entry name" value="GLYCOSYL TRANSFERASE-RELATED"/>
    <property type="match status" value="1"/>
</dbReference>
<dbReference type="GO" id="GO:0016787">
    <property type="term" value="F:hydrolase activity"/>
    <property type="evidence" value="ECO:0007669"/>
    <property type="project" value="UniProtKB-KW"/>
</dbReference>
<gene>
    <name evidence="2" type="ORF">ACJDUH_07860</name>
</gene>
<dbReference type="EC" id="3.-.-.-" evidence="2"/>
<keyword evidence="2" id="KW-0378">Hydrolase</keyword>
<organism evidence="2 3">
    <name type="scientific">Candidatus Clostridium radicumherbarum</name>
    <dbReference type="NCBI Taxonomy" id="3381662"/>
    <lineage>
        <taxon>Bacteria</taxon>
        <taxon>Bacillati</taxon>
        <taxon>Bacillota</taxon>
        <taxon>Clostridia</taxon>
        <taxon>Eubacteriales</taxon>
        <taxon>Clostridiaceae</taxon>
        <taxon>Clostridium</taxon>
    </lineage>
</organism>
<evidence type="ECO:0000313" key="3">
    <source>
        <dbReference type="Proteomes" id="UP001623661"/>
    </source>
</evidence>
<dbReference type="InterPro" id="IPR002509">
    <property type="entry name" value="NODB_dom"/>
</dbReference>
<keyword evidence="3" id="KW-1185">Reference proteome</keyword>
<dbReference type="InterPro" id="IPR011330">
    <property type="entry name" value="Glyco_hydro/deAcase_b/a-brl"/>
</dbReference>
<feature type="domain" description="NodB homology" evidence="1">
    <location>
        <begin position="23"/>
        <end position="210"/>
    </location>
</feature>
<dbReference type="EMBL" id="JBJHZY010000001">
    <property type="protein sequence ID" value="MFL0268014.1"/>
    <property type="molecule type" value="Genomic_DNA"/>
</dbReference>